<accession>A0A0D7CI19</accession>
<sequence length="131" mass="14340">MLDAYGHFWDEQVKAYSKGTEKGTDLEKYASTEALARALGDLASLHGSGNVTSGKPTHDAKVTALGLEKKLPEATITDCMDVSKWRTVNKKTGKALAAPKGKLTRYVSIVSAQKWGKQWMITKVESQHRSC</sequence>
<dbReference type="AlphaFoldDB" id="A0A0D7CI19"/>
<gene>
    <name evidence="1" type="ORF">SNA_25425</name>
</gene>
<name>A0A0D7CI19_9ACTN</name>
<protein>
    <recommendedName>
        <fullName evidence="3">Secreted protein/lipoprotein</fullName>
    </recommendedName>
</protein>
<reference evidence="1 2" key="1">
    <citation type="submission" date="2014-09" db="EMBL/GenBank/DDBJ databases">
        <title>Draft genome sequence of Streptomyces natalensis ATCC 27448, producer of the antifungal pimaricin.</title>
        <authorList>
            <person name="Mendes M.V."/>
            <person name="Beites T."/>
            <person name="Pires S."/>
            <person name="Santos C.L."/>
            <person name="Moradas-Ferreira P."/>
        </authorList>
    </citation>
    <scope>NUCLEOTIDE SEQUENCE [LARGE SCALE GENOMIC DNA]</scope>
    <source>
        <strain evidence="1 2">ATCC 27448</strain>
    </source>
</reference>
<keyword evidence="2" id="KW-1185">Reference proteome</keyword>
<comment type="caution">
    <text evidence="1">The sequence shown here is derived from an EMBL/GenBank/DDBJ whole genome shotgun (WGS) entry which is preliminary data.</text>
</comment>
<dbReference type="PATRIC" id="fig|1240678.4.peg.5406"/>
<organism evidence="1 2">
    <name type="scientific">Streptomyces natalensis ATCC 27448</name>
    <dbReference type="NCBI Taxonomy" id="1240678"/>
    <lineage>
        <taxon>Bacteria</taxon>
        <taxon>Bacillati</taxon>
        <taxon>Actinomycetota</taxon>
        <taxon>Actinomycetes</taxon>
        <taxon>Kitasatosporales</taxon>
        <taxon>Streptomycetaceae</taxon>
        <taxon>Streptomyces</taxon>
    </lineage>
</organism>
<evidence type="ECO:0008006" key="3">
    <source>
        <dbReference type="Google" id="ProtNLM"/>
    </source>
</evidence>
<dbReference type="EMBL" id="JRKI01000032">
    <property type="protein sequence ID" value="KIZ15681.1"/>
    <property type="molecule type" value="Genomic_DNA"/>
</dbReference>
<proteinExistence type="predicted"/>
<evidence type="ECO:0000313" key="2">
    <source>
        <dbReference type="Proteomes" id="UP000032458"/>
    </source>
</evidence>
<evidence type="ECO:0000313" key="1">
    <source>
        <dbReference type="EMBL" id="KIZ15681.1"/>
    </source>
</evidence>
<dbReference type="Proteomes" id="UP000032458">
    <property type="component" value="Unassembled WGS sequence"/>
</dbReference>